<evidence type="ECO:0000313" key="1">
    <source>
        <dbReference type="EMBL" id="ETO76688.1"/>
    </source>
</evidence>
<proteinExistence type="predicted"/>
<dbReference type="EMBL" id="ANJA01001512">
    <property type="protein sequence ID" value="ETO76688.1"/>
    <property type="molecule type" value="Genomic_DNA"/>
</dbReference>
<comment type="caution">
    <text evidence="1">The sequence shown here is derived from an EMBL/GenBank/DDBJ whole genome shotgun (WGS) entry which is preliminary data.</text>
</comment>
<evidence type="ECO:0000313" key="2">
    <source>
        <dbReference type="Proteomes" id="UP000028582"/>
    </source>
</evidence>
<reference evidence="1 2" key="1">
    <citation type="submission" date="2013-11" db="EMBL/GenBank/DDBJ databases">
        <title>The Genome Sequence of Phytophthora parasitica P1976.</title>
        <authorList>
            <consortium name="The Broad Institute Genomics Platform"/>
            <person name="Russ C."/>
            <person name="Tyler B."/>
            <person name="Panabieres F."/>
            <person name="Shan W."/>
            <person name="Tripathy S."/>
            <person name="Grunwald N."/>
            <person name="Machado M."/>
            <person name="Johnson C.S."/>
            <person name="Walker B."/>
            <person name="Young S."/>
            <person name="Zeng Q."/>
            <person name="Gargeya S."/>
            <person name="Fitzgerald M."/>
            <person name="Haas B."/>
            <person name="Abouelleil A."/>
            <person name="Allen A.W."/>
            <person name="Alvarado L."/>
            <person name="Arachchi H.M."/>
            <person name="Berlin A.M."/>
            <person name="Chapman S.B."/>
            <person name="Gainer-Dewar J."/>
            <person name="Goldberg J."/>
            <person name="Griggs A."/>
            <person name="Gujja S."/>
            <person name="Hansen M."/>
            <person name="Howarth C."/>
            <person name="Imamovic A."/>
            <person name="Ireland A."/>
            <person name="Larimer J."/>
            <person name="McCowan C."/>
            <person name="Murphy C."/>
            <person name="Pearson M."/>
            <person name="Poon T.W."/>
            <person name="Priest M."/>
            <person name="Roberts A."/>
            <person name="Saif S."/>
            <person name="Shea T."/>
            <person name="Sisk P."/>
            <person name="Sykes S."/>
            <person name="Wortman J."/>
            <person name="Nusbaum C."/>
            <person name="Birren B."/>
        </authorList>
    </citation>
    <scope>NUCLEOTIDE SEQUENCE [LARGE SCALE GENOMIC DNA]</scope>
    <source>
        <strain evidence="1 2">P1976</strain>
    </source>
</reference>
<dbReference type="Proteomes" id="UP000028582">
    <property type="component" value="Unassembled WGS sequence"/>
</dbReference>
<accession>A0A081ACS7</accession>
<name>A0A081ACS7_PHYNI</name>
<dbReference type="OrthoDB" id="93904at2759"/>
<gene>
    <name evidence="1" type="ORF">F444_07954</name>
</gene>
<protein>
    <submittedName>
        <fullName evidence="1">Uncharacterized protein</fullName>
    </submittedName>
</protein>
<sequence>MDTSHFAPGTQEVLSDLLVERGLSEWQVVRGARISTDSDEAIDVIYGYALTTSLQEERIDRKRKRKAGNRASDNEQPTWSCFLVLPAVSSHMPPTLSIKRLLELQQCADVHEPMGISIATKRTFLCLTDAANISYYALQAPAILP</sequence>
<dbReference type="AlphaFoldDB" id="A0A081ACS7"/>
<organism evidence="1 2">
    <name type="scientific">Phytophthora nicotianae P1976</name>
    <dbReference type="NCBI Taxonomy" id="1317066"/>
    <lineage>
        <taxon>Eukaryota</taxon>
        <taxon>Sar</taxon>
        <taxon>Stramenopiles</taxon>
        <taxon>Oomycota</taxon>
        <taxon>Peronosporomycetes</taxon>
        <taxon>Peronosporales</taxon>
        <taxon>Peronosporaceae</taxon>
        <taxon>Phytophthora</taxon>
    </lineage>
</organism>